<organism evidence="1 2">
    <name type="scientific">Pseudolactococcus piscium</name>
    <dbReference type="NCBI Taxonomy" id="1364"/>
    <lineage>
        <taxon>Bacteria</taxon>
        <taxon>Bacillati</taxon>
        <taxon>Bacillota</taxon>
        <taxon>Bacilli</taxon>
        <taxon>Lactobacillales</taxon>
        <taxon>Streptococcaceae</taxon>
        <taxon>Pseudolactococcus</taxon>
    </lineage>
</organism>
<sequence>MRLVICLIISYFFPAYGCEHLADDISDDVKHDLPPSLSSS</sequence>
<comment type="caution">
    <text evidence="1">The sequence shown here is derived from an EMBL/GenBank/DDBJ whole genome shotgun (WGS) entry which is preliminary data.</text>
</comment>
<protein>
    <submittedName>
        <fullName evidence="1">Uncharacterized protein</fullName>
    </submittedName>
</protein>
<dbReference type="Proteomes" id="UP000218282">
    <property type="component" value="Unassembled WGS sequence"/>
</dbReference>
<evidence type="ECO:0000313" key="1">
    <source>
        <dbReference type="EMBL" id="PCS05285.1"/>
    </source>
</evidence>
<proteinExistence type="predicted"/>
<keyword evidence="2" id="KW-1185">Reference proteome</keyword>
<name>A0A2A5RVN6_9LACT</name>
<gene>
    <name evidence="1" type="ORF">RU86_GL000944</name>
</gene>
<dbReference type="AlphaFoldDB" id="A0A2A5RVN6"/>
<evidence type="ECO:0000313" key="2">
    <source>
        <dbReference type="Proteomes" id="UP000218282"/>
    </source>
</evidence>
<dbReference type="EMBL" id="JXJW01000019">
    <property type="protein sequence ID" value="PCS05285.1"/>
    <property type="molecule type" value="Genomic_DNA"/>
</dbReference>
<reference evidence="1 2" key="1">
    <citation type="submission" date="2014-12" db="EMBL/GenBank/DDBJ databases">
        <title>Draft genome sequences of 10 type strains of Lactococcus.</title>
        <authorList>
            <person name="Sun Z."/>
            <person name="Zhong Z."/>
            <person name="Liu W."/>
            <person name="Zhang W."/>
            <person name="Zhang H."/>
        </authorList>
    </citation>
    <scope>NUCLEOTIDE SEQUENCE [LARGE SCALE GENOMIC DNA]</scope>
    <source>
        <strain evidence="1 2">DSM 6634</strain>
    </source>
</reference>
<accession>A0A2A5RVN6</accession>